<proteinExistence type="predicted"/>
<comment type="caution">
    <text evidence="1">The sequence shown here is derived from an EMBL/GenBank/DDBJ whole genome shotgun (WGS) entry which is preliminary data.</text>
</comment>
<feature type="non-terminal residue" evidence="1">
    <location>
        <position position="120"/>
    </location>
</feature>
<evidence type="ECO:0000313" key="1">
    <source>
        <dbReference type="EMBL" id="KAL0191705.1"/>
    </source>
</evidence>
<reference evidence="1 2" key="1">
    <citation type="submission" date="2024-05" db="EMBL/GenBank/DDBJ databases">
        <title>Genome sequencing and assembly of Indian major carp, Cirrhinus mrigala (Hamilton, 1822).</title>
        <authorList>
            <person name="Mohindra V."/>
            <person name="Chowdhury L.M."/>
            <person name="Lal K."/>
            <person name="Jena J.K."/>
        </authorList>
    </citation>
    <scope>NUCLEOTIDE SEQUENCE [LARGE SCALE GENOMIC DNA]</scope>
    <source>
        <strain evidence="1">CM1030</strain>
        <tissue evidence="1">Blood</tissue>
    </source>
</reference>
<evidence type="ECO:0000313" key="2">
    <source>
        <dbReference type="Proteomes" id="UP001529510"/>
    </source>
</evidence>
<dbReference type="EMBL" id="JAMKFB020000006">
    <property type="protein sequence ID" value="KAL0191705.1"/>
    <property type="molecule type" value="Genomic_DNA"/>
</dbReference>
<feature type="non-terminal residue" evidence="1">
    <location>
        <position position="1"/>
    </location>
</feature>
<name>A0ABD0R1M8_CIRMR</name>
<dbReference type="Proteomes" id="UP001529510">
    <property type="component" value="Unassembled WGS sequence"/>
</dbReference>
<protein>
    <submittedName>
        <fullName evidence="1">Uncharacterized protein</fullName>
    </submittedName>
</protein>
<sequence length="120" mass="12885">LLVQLAQHEAESPAKTPGPGLHFYWYFLVFTMGCSLFPLDQHCSVVSQPPPQITGSPAVPRFFTPLAPLGSSRSIVAQLSRFPIFSSLTQASSSTLGFQAIDVTLVHLPFCSANVPPCAL</sequence>
<gene>
    <name evidence="1" type="ORF">M9458_014403</name>
</gene>
<accession>A0ABD0R1M8</accession>
<keyword evidence="2" id="KW-1185">Reference proteome</keyword>
<dbReference type="AlphaFoldDB" id="A0ABD0R1M8"/>
<organism evidence="1 2">
    <name type="scientific">Cirrhinus mrigala</name>
    <name type="common">Mrigala</name>
    <dbReference type="NCBI Taxonomy" id="683832"/>
    <lineage>
        <taxon>Eukaryota</taxon>
        <taxon>Metazoa</taxon>
        <taxon>Chordata</taxon>
        <taxon>Craniata</taxon>
        <taxon>Vertebrata</taxon>
        <taxon>Euteleostomi</taxon>
        <taxon>Actinopterygii</taxon>
        <taxon>Neopterygii</taxon>
        <taxon>Teleostei</taxon>
        <taxon>Ostariophysi</taxon>
        <taxon>Cypriniformes</taxon>
        <taxon>Cyprinidae</taxon>
        <taxon>Labeoninae</taxon>
        <taxon>Labeonini</taxon>
        <taxon>Cirrhinus</taxon>
    </lineage>
</organism>